<dbReference type="SUPFAM" id="SSF51445">
    <property type="entry name" value="(Trans)glycosidases"/>
    <property type="match status" value="1"/>
</dbReference>
<evidence type="ECO:0000313" key="4">
    <source>
        <dbReference type="EnsemblMetazoa" id="XP_038075251.1"/>
    </source>
</evidence>
<dbReference type="EnsemblMetazoa" id="XM_038219323.1">
    <property type="protein sequence ID" value="XP_038075251.1"/>
    <property type="gene ID" value="LOC119743015"/>
</dbReference>
<feature type="region of interest" description="Disordered" evidence="1">
    <location>
        <begin position="322"/>
        <end position="346"/>
    </location>
</feature>
<dbReference type="GO" id="GO:0006865">
    <property type="term" value="P:amino acid transport"/>
    <property type="evidence" value="ECO:0007669"/>
    <property type="project" value="TreeGrafter"/>
</dbReference>
<sequence>MEGTANPSYSPEPDRYSAALSASPTSPRPRQRIPRSLSNRTGDAPDGIIYRSSWVGMNEDAVKVRSGHVFWRVFRLTSMGVIVAWWLAMFIAGIVVLARGDAGQGSLCLTQERWFDTAIGYQIVPASFQDSDGDGYGDIKGIISRLDYLEYLGVDAIWLGSIFQSAHADLWRDVTDLTAVDEVFGTIQDFENLVKAVHDKGMKLILEFIPNHSSDQHPWFQESRQGTDNEFRDYYIWADGTNGGPPPSTGSNDNDGQWSWEYDSTRRQWYLYSFMTEEPDLNYRNPAVIGVIQDALRFWLEKGVDGFYMRHVDRLMEPRMVTDSPADTEQGDGATSTVESINSESRQETLDVIAGWRHLLDEYEASNDTHDNSKLLAIDTGKDLALATLVYSNKSGDLGHAAASLPINSMLLDMASPLNGHEIRKAIESWMTAGPVGSSRLWTVGSADESRSASRYGEPFSRAMLFLVLMLPGSPLIYYGDEMGMTDAQKMNGSAAGMIRHDGELTRSPMQWSPDVYAGFTDASAAEPWTPVGLNATKTNVELQRRDNNSTLAFIERTIQFRINKSEFFGIDHPESFRLQTTFNEVLAVTKELPPESDFEASTQALFAAVNIAKYEVTEDFESRRERIPSTGIVVVATDASRIGESINFAKLLLRSGEAILIQYELLPKPDGFREPNEEE</sequence>
<keyword evidence="5" id="KW-1185">Reference proteome</keyword>
<dbReference type="PANTHER" id="PTHR10357">
    <property type="entry name" value="ALPHA-AMYLASE FAMILY MEMBER"/>
    <property type="match status" value="1"/>
</dbReference>
<protein>
    <recommendedName>
        <fullName evidence="3">Glycosyl hydrolase family 13 catalytic domain-containing protein</fullName>
    </recommendedName>
</protein>
<organism evidence="4 5">
    <name type="scientific">Patiria miniata</name>
    <name type="common">Bat star</name>
    <name type="synonym">Asterina miniata</name>
    <dbReference type="NCBI Taxonomy" id="46514"/>
    <lineage>
        <taxon>Eukaryota</taxon>
        <taxon>Metazoa</taxon>
        <taxon>Echinodermata</taxon>
        <taxon>Eleutherozoa</taxon>
        <taxon>Asterozoa</taxon>
        <taxon>Asteroidea</taxon>
        <taxon>Valvatacea</taxon>
        <taxon>Valvatida</taxon>
        <taxon>Asterinidae</taxon>
        <taxon>Patiria</taxon>
    </lineage>
</organism>
<accession>A0A914BH90</accession>
<dbReference type="InterPro" id="IPR017853">
    <property type="entry name" value="GH"/>
</dbReference>
<keyword evidence="2" id="KW-1133">Transmembrane helix</keyword>
<dbReference type="PANTHER" id="PTHR10357:SF179">
    <property type="entry name" value="NEUTRAL AND BASIC AMINO ACID TRANSPORT PROTEIN RBAT"/>
    <property type="match status" value="1"/>
</dbReference>
<dbReference type="Gene3D" id="2.60.40.1180">
    <property type="entry name" value="Golgi alpha-mannosidase II"/>
    <property type="match status" value="1"/>
</dbReference>
<feature type="compositionally biased region" description="Polar residues" evidence="1">
    <location>
        <begin position="333"/>
        <end position="344"/>
    </location>
</feature>
<feature type="region of interest" description="Disordered" evidence="1">
    <location>
        <begin position="1"/>
        <end position="41"/>
    </location>
</feature>
<dbReference type="Pfam" id="PF00128">
    <property type="entry name" value="Alpha-amylase"/>
    <property type="match status" value="1"/>
</dbReference>
<name>A0A914BH90_PATMI</name>
<evidence type="ECO:0000256" key="2">
    <source>
        <dbReference type="SAM" id="Phobius"/>
    </source>
</evidence>
<dbReference type="InterPro" id="IPR006047">
    <property type="entry name" value="GH13_cat_dom"/>
</dbReference>
<dbReference type="Proteomes" id="UP000887568">
    <property type="component" value="Unplaced"/>
</dbReference>
<dbReference type="AlphaFoldDB" id="A0A914BH90"/>
<dbReference type="GO" id="GO:0005975">
    <property type="term" value="P:carbohydrate metabolic process"/>
    <property type="evidence" value="ECO:0007669"/>
    <property type="project" value="InterPro"/>
</dbReference>
<keyword evidence="2" id="KW-0472">Membrane</keyword>
<dbReference type="OMA" id="IYRSSWV"/>
<evidence type="ECO:0000256" key="1">
    <source>
        <dbReference type="SAM" id="MobiDB-lite"/>
    </source>
</evidence>
<feature type="transmembrane region" description="Helical" evidence="2">
    <location>
        <begin position="73"/>
        <end position="98"/>
    </location>
</feature>
<proteinExistence type="predicted"/>
<dbReference type="Gene3D" id="3.90.400.10">
    <property type="entry name" value="Oligo-1,6-glucosidase, Domain 2"/>
    <property type="match status" value="1"/>
</dbReference>
<evidence type="ECO:0000313" key="5">
    <source>
        <dbReference type="Proteomes" id="UP000887568"/>
    </source>
</evidence>
<keyword evidence="2" id="KW-0812">Transmembrane</keyword>
<dbReference type="GeneID" id="119743015"/>
<dbReference type="SMART" id="SM00642">
    <property type="entry name" value="Aamy"/>
    <property type="match status" value="1"/>
</dbReference>
<dbReference type="InterPro" id="IPR045857">
    <property type="entry name" value="O16G_dom_2"/>
</dbReference>
<evidence type="ECO:0000259" key="3">
    <source>
        <dbReference type="SMART" id="SM00642"/>
    </source>
</evidence>
<dbReference type="InterPro" id="IPR013780">
    <property type="entry name" value="Glyco_hydro_b"/>
</dbReference>
<dbReference type="Gene3D" id="3.20.20.80">
    <property type="entry name" value="Glycosidases"/>
    <property type="match status" value="1"/>
</dbReference>
<reference evidence="4" key="1">
    <citation type="submission" date="2022-11" db="UniProtKB">
        <authorList>
            <consortium name="EnsemblMetazoa"/>
        </authorList>
    </citation>
    <scope>IDENTIFICATION</scope>
</reference>
<dbReference type="OrthoDB" id="1740265at2759"/>
<feature type="domain" description="Glycosyl hydrolase family 13 catalytic" evidence="3">
    <location>
        <begin position="122"/>
        <end position="527"/>
    </location>
</feature>
<dbReference type="RefSeq" id="XP_038075251.1">
    <property type="nucleotide sequence ID" value="XM_038219323.1"/>
</dbReference>